<protein>
    <submittedName>
        <fullName evidence="1">Uncharacterized protein</fullName>
    </submittedName>
</protein>
<dbReference type="Proteomes" id="UP000265618">
    <property type="component" value="Unassembled WGS sequence"/>
</dbReference>
<evidence type="ECO:0000313" key="1">
    <source>
        <dbReference type="EMBL" id="GCA64304.1"/>
    </source>
</evidence>
<keyword evidence="2" id="KW-1185">Reference proteome</keyword>
<dbReference type="EMBL" id="BDIP01006829">
    <property type="protein sequence ID" value="GCA64304.1"/>
    <property type="molecule type" value="Genomic_DNA"/>
</dbReference>
<organism evidence="1 2">
    <name type="scientific">Kipferlia bialata</name>
    <dbReference type="NCBI Taxonomy" id="797122"/>
    <lineage>
        <taxon>Eukaryota</taxon>
        <taxon>Metamonada</taxon>
        <taxon>Carpediemonas-like organisms</taxon>
        <taxon>Kipferlia</taxon>
    </lineage>
</organism>
<dbReference type="AlphaFoldDB" id="A0A391NSK8"/>
<evidence type="ECO:0000313" key="2">
    <source>
        <dbReference type="Proteomes" id="UP000265618"/>
    </source>
</evidence>
<proteinExistence type="predicted"/>
<gene>
    <name evidence="1" type="ORF">KIPB_013876</name>
</gene>
<name>A0A391NSK8_9EUKA</name>
<sequence length="32" mass="3239">CRSPTSTDCAVTETCLLNDGVVEAQQGGGRVA</sequence>
<accession>A0A391NSK8</accession>
<comment type="caution">
    <text evidence="1">The sequence shown here is derived from an EMBL/GenBank/DDBJ whole genome shotgun (WGS) entry which is preliminary data.</text>
</comment>
<reference evidence="1 2" key="1">
    <citation type="journal article" date="2018" name="PLoS ONE">
        <title>The draft genome of Kipferlia bialata reveals reductive genome evolution in fornicate parasites.</title>
        <authorList>
            <person name="Tanifuji G."/>
            <person name="Takabayashi S."/>
            <person name="Kume K."/>
            <person name="Takagi M."/>
            <person name="Nakayama T."/>
            <person name="Kamikawa R."/>
            <person name="Inagaki Y."/>
            <person name="Hashimoto T."/>
        </authorList>
    </citation>
    <scope>NUCLEOTIDE SEQUENCE [LARGE SCALE GENOMIC DNA]</scope>
    <source>
        <strain evidence="1">NY0173</strain>
    </source>
</reference>
<feature type="non-terminal residue" evidence="1">
    <location>
        <position position="1"/>
    </location>
</feature>